<keyword evidence="1" id="KW-0472">Membrane</keyword>
<dbReference type="PANTHER" id="PTHR40465">
    <property type="entry name" value="CHROMOSOME 1, WHOLE GENOME SHOTGUN SEQUENCE"/>
    <property type="match status" value="1"/>
</dbReference>
<evidence type="ECO:0000313" key="3">
    <source>
        <dbReference type="EMBL" id="OJT12773.1"/>
    </source>
</evidence>
<feature type="transmembrane region" description="Helical" evidence="1">
    <location>
        <begin position="189"/>
        <end position="216"/>
    </location>
</feature>
<dbReference type="OMA" id="ARRVWMM"/>
<feature type="transmembrane region" description="Helical" evidence="1">
    <location>
        <begin position="228"/>
        <end position="255"/>
    </location>
</feature>
<feature type="transmembrane region" description="Helical" evidence="1">
    <location>
        <begin position="12"/>
        <end position="34"/>
    </location>
</feature>
<evidence type="ECO:0000313" key="4">
    <source>
        <dbReference type="Proteomes" id="UP000184267"/>
    </source>
</evidence>
<dbReference type="PANTHER" id="PTHR40465:SF1">
    <property type="entry name" value="DUF6534 DOMAIN-CONTAINING PROTEIN"/>
    <property type="match status" value="1"/>
</dbReference>
<keyword evidence="4" id="KW-1185">Reference proteome</keyword>
<keyword evidence="1" id="KW-1133">Transmembrane helix</keyword>
<sequence>MESLDNTFGAALIGLIVGAFLFGMTILQTFTYFGNYNEDSKIVKSLVLILTYVSCNAPIPSLAHGETQTAGCIAPHSLHADNILVLTSEVLLPDDLNDAQFPRYLITNFNDTDNLDKTTWSMALQTDCNGLIGLIVEGFFARRVWMMSHNWLITGVILVLAALHFGLGVVSILRPPSFILGRFSKFKSLTWVTCLGLGAAAAADVLIAGAMCYYLYRKRTGLKKTDSLVTTLMVYSINTGLATSVIGTISVIAFGAMPTNFVWLGFFWIMGKCYVNSFLALLNSRDRLREKVTKAGVQLNRVAHGRSYQQSLSASGTPKDRKSSALMGGVAVQVETITEYSSYHPRQVSTPALSWRVTF</sequence>
<feature type="transmembrane region" description="Helical" evidence="1">
    <location>
        <begin position="151"/>
        <end position="173"/>
    </location>
</feature>
<feature type="domain" description="DUF6534" evidence="2">
    <location>
        <begin position="200"/>
        <end position="286"/>
    </location>
</feature>
<dbReference type="EMBL" id="MNAD01000447">
    <property type="protein sequence ID" value="OJT12773.1"/>
    <property type="molecule type" value="Genomic_DNA"/>
</dbReference>
<protein>
    <recommendedName>
        <fullName evidence="2">DUF6534 domain-containing protein</fullName>
    </recommendedName>
</protein>
<dbReference type="OrthoDB" id="2535105at2759"/>
<evidence type="ECO:0000259" key="2">
    <source>
        <dbReference type="Pfam" id="PF20152"/>
    </source>
</evidence>
<evidence type="ECO:0000256" key="1">
    <source>
        <dbReference type="SAM" id="Phobius"/>
    </source>
</evidence>
<dbReference type="Proteomes" id="UP000184267">
    <property type="component" value="Unassembled WGS sequence"/>
</dbReference>
<name>A0A1M2VYY3_TRAPU</name>
<keyword evidence="1" id="KW-0812">Transmembrane</keyword>
<comment type="caution">
    <text evidence="3">The sequence shown here is derived from an EMBL/GenBank/DDBJ whole genome shotgun (WGS) entry which is preliminary data.</text>
</comment>
<reference evidence="3 4" key="1">
    <citation type="submission" date="2016-10" db="EMBL/GenBank/DDBJ databases">
        <title>Genome sequence of the basidiomycete white-rot fungus Trametes pubescens.</title>
        <authorList>
            <person name="Makela M.R."/>
            <person name="Granchi Z."/>
            <person name="Peng M."/>
            <person name="De Vries R.P."/>
            <person name="Grigoriev I."/>
            <person name="Riley R."/>
            <person name="Hilden K."/>
        </authorList>
    </citation>
    <scope>NUCLEOTIDE SEQUENCE [LARGE SCALE GENOMIC DNA]</scope>
    <source>
        <strain evidence="3 4">FBCC735</strain>
    </source>
</reference>
<dbReference type="AlphaFoldDB" id="A0A1M2VYY3"/>
<proteinExistence type="predicted"/>
<accession>A0A1M2VYY3</accession>
<organism evidence="3 4">
    <name type="scientific">Trametes pubescens</name>
    <name type="common">White-rot fungus</name>
    <dbReference type="NCBI Taxonomy" id="154538"/>
    <lineage>
        <taxon>Eukaryota</taxon>
        <taxon>Fungi</taxon>
        <taxon>Dikarya</taxon>
        <taxon>Basidiomycota</taxon>
        <taxon>Agaricomycotina</taxon>
        <taxon>Agaricomycetes</taxon>
        <taxon>Polyporales</taxon>
        <taxon>Polyporaceae</taxon>
        <taxon>Trametes</taxon>
    </lineage>
</organism>
<dbReference type="STRING" id="154538.A0A1M2VYY3"/>
<dbReference type="InterPro" id="IPR045339">
    <property type="entry name" value="DUF6534"/>
</dbReference>
<gene>
    <name evidence="3" type="ORF">TRAPUB_10608</name>
</gene>
<feature type="transmembrane region" description="Helical" evidence="1">
    <location>
        <begin position="261"/>
        <end position="282"/>
    </location>
</feature>
<dbReference type="Pfam" id="PF20152">
    <property type="entry name" value="DUF6534"/>
    <property type="match status" value="1"/>
</dbReference>